<evidence type="ECO:0000313" key="2">
    <source>
        <dbReference type="EMBL" id="MCL7026829.1"/>
    </source>
</evidence>
<dbReference type="SUPFAM" id="SSF54518">
    <property type="entry name" value="Tubby C-terminal domain-like"/>
    <property type="match status" value="1"/>
</dbReference>
<dbReference type="EMBL" id="JAJJMA010061577">
    <property type="protein sequence ID" value="MCL7026829.1"/>
    <property type="molecule type" value="Genomic_DNA"/>
</dbReference>
<name>A0AA41RUK4_PAPNU</name>
<organism evidence="2 3">
    <name type="scientific">Papaver nudicaule</name>
    <name type="common">Iceland poppy</name>
    <dbReference type="NCBI Taxonomy" id="74823"/>
    <lineage>
        <taxon>Eukaryota</taxon>
        <taxon>Viridiplantae</taxon>
        <taxon>Streptophyta</taxon>
        <taxon>Embryophyta</taxon>
        <taxon>Tracheophyta</taxon>
        <taxon>Spermatophyta</taxon>
        <taxon>Magnoliopsida</taxon>
        <taxon>Ranunculales</taxon>
        <taxon>Papaveraceae</taxon>
        <taxon>Papaveroideae</taxon>
        <taxon>Papaver</taxon>
    </lineage>
</organism>
<gene>
    <name evidence="2" type="ORF">MKW94_010587</name>
</gene>
<dbReference type="Pfam" id="PF04525">
    <property type="entry name" value="LOR"/>
    <property type="match status" value="1"/>
</dbReference>
<evidence type="ECO:0000256" key="1">
    <source>
        <dbReference type="ARBA" id="ARBA00005437"/>
    </source>
</evidence>
<dbReference type="InterPro" id="IPR025659">
    <property type="entry name" value="Tubby-like_C"/>
</dbReference>
<dbReference type="PANTHER" id="PTHR31087">
    <property type="match status" value="1"/>
</dbReference>
<dbReference type="PANTHER" id="PTHR31087:SF25">
    <property type="entry name" value="TRANSLATION INITIATION FACTOR 2B FAMILY PROTEIN, PUTATIVE, EXPRESSED-RELATED"/>
    <property type="match status" value="1"/>
</dbReference>
<evidence type="ECO:0000313" key="3">
    <source>
        <dbReference type="Proteomes" id="UP001177140"/>
    </source>
</evidence>
<comment type="similarity">
    <text evidence="1">Belongs to the LOR family.</text>
</comment>
<comment type="caution">
    <text evidence="2">The sequence shown here is derived from an EMBL/GenBank/DDBJ whole genome shotgun (WGS) entry which is preliminary data.</text>
</comment>
<dbReference type="InterPro" id="IPR038595">
    <property type="entry name" value="LOR_sf"/>
</dbReference>
<dbReference type="Proteomes" id="UP001177140">
    <property type="component" value="Unassembled WGS sequence"/>
</dbReference>
<proteinExistence type="inferred from homology"/>
<accession>A0AA41RUK4</accession>
<protein>
    <submittedName>
        <fullName evidence="2">Uncharacterized protein</fullName>
    </submittedName>
</protein>
<reference evidence="2" key="1">
    <citation type="submission" date="2022-03" db="EMBL/GenBank/DDBJ databases">
        <title>A functionally conserved STORR gene fusion in Papaver species that diverged 16.8 million years ago.</title>
        <authorList>
            <person name="Catania T."/>
        </authorList>
    </citation>
    <scope>NUCLEOTIDE SEQUENCE</scope>
    <source>
        <strain evidence="2">S-191538</strain>
    </source>
</reference>
<dbReference type="InterPro" id="IPR007612">
    <property type="entry name" value="LOR"/>
</dbReference>
<sequence>MFVEKNLTSSSSSSCFITSTRQTLTVWVKFLVFNGNGCAVYDSNGDVVYRIDNYDQKLRKEFCLIDVHGNVLVTILKRKLSVAKFWEGYKSSKLEEMINNKPWFQVKNPRVFKGDNCEVLLIKDGNIIDLGKSYKIAKKEITFKIINEVEELTHV</sequence>
<keyword evidence="3" id="KW-1185">Reference proteome</keyword>
<dbReference type="AlphaFoldDB" id="A0AA41RUK4"/>
<dbReference type="Gene3D" id="2.40.160.200">
    <property type="entry name" value="LURP1-related"/>
    <property type="match status" value="1"/>
</dbReference>